<reference evidence="2 3" key="1">
    <citation type="submission" date="2019-03" db="EMBL/GenBank/DDBJ databases">
        <title>Genomics of glacier-inhabiting Cryobacterium strains.</title>
        <authorList>
            <person name="Liu Q."/>
            <person name="Xin Y.-H."/>
        </authorList>
    </citation>
    <scope>NUCLEOTIDE SEQUENCE [LARGE SCALE GENOMIC DNA]</scope>
    <source>
        <strain evidence="2 3">RHLS22-1</strain>
    </source>
</reference>
<organism evidence="2 3">
    <name type="scientific">Cryobacterium adonitolivorans</name>
    <dbReference type="NCBI Taxonomy" id="1259189"/>
    <lineage>
        <taxon>Bacteria</taxon>
        <taxon>Bacillati</taxon>
        <taxon>Actinomycetota</taxon>
        <taxon>Actinomycetes</taxon>
        <taxon>Micrococcales</taxon>
        <taxon>Microbacteriaceae</taxon>
        <taxon>Cryobacterium</taxon>
    </lineage>
</organism>
<evidence type="ECO:0000256" key="1">
    <source>
        <dbReference type="SAM" id="Phobius"/>
    </source>
</evidence>
<dbReference type="RefSeq" id="WP_134454842.1">
    <property type="nucleotide sequence ID" value="NZ_SOFL01000052.1"/>
</dbReference>
<dbReference type="AlphaFoldDB" id="A0A4R8VYX6"/>
<gene>
    <name evidence="2" type="ORF">E3O42_15705</name>
</gene>
<accession>A0A4R8VYX6</accession>
<dbReference type="OrthoDB" id="5113113at2"/>
<comment type="caution">
    <text evidence="2">The sequence shown here is derived from an EMBL/GenBank/DDBJ whole genome shotgun (WGS) entry which is preliminary data.</text>
</comment>
<keyword evidence="3" id="KW-1185">Reference proteome</keyword>
<keyword evidence="1" id="KW-1133">Transmembrane helix</keyword>
<dbReference type="EMBL" id="SOFL01000052">
    <property type="protein sequence ID" value="TFB97797.1"/>
    <property type="molecule type" value="Genomic_DNA"/>
</dbReference>
<evidence type="ECO:0000313" key="2">
    <source>
        <dbReference type="EMBL" id="TFB97797.1"/>
    </source>
</evidence>
<protein>
    <submittedName>
        <fullName evidence="2">Uncharacterized protein</fullName>
    </submittedName>
</protein>
<evidence type="ECO:0000313" key="3">
    <source>
        <dbReference type="Proteomes" id="UP000297907"/>
    </source>
</evidence>
<keyword evidence="1" id="KW-0472">Membrane</keyword>
<sequence>MSVLAEVLLALAAIMVVSTVTFVVIVRVLYRRMRRSRALNGAVLRVRTRVSIGPQHEILRLRLRLRESLASGQAAVDVTAQSGGPRGDLQRLLGRLRDEGARVESQLLLLATERDPVALAEALPVAARRVDQITDLVRRVRSVVAAGLGVRTDDTLTTLGADVDREIAAVAAGVAELHALTLLDGLPAPGPDRSGYLIALPRTSAHRFDKRSTP</sequence>
<dbReference type="Proteomes" id="UP000297907">
    <property type="component" value="Unassembled WGS sequence"/>
</dbReference>
<keyword evidence="1" id="KW-0812">Transmembrane</keyword>
<proteinExistence type="predicted"/>
<feature type="transmembrane region" description="Helical" evidence="1">
    <location>
        <begin position="6"/>
        <end position="30"/>
    </location>
</feature>
<name>A0A4R8VYX6_9MICO</name>